<protein>
    <submittedName>
        <fullName evidence="2">Catechol 2,3-dioxygenase-like lactoylglutathione lyase family enzyme</fullName>
    </submittedName>
</protein>
<name>A0A839Y771_9ACTN</name>
<evidence type="ECO:0000259" key="1">
    <source>
        <dbReference type="Pfam" id="PF18029"/>
    </source>
</evidence>
<dbReference type="Gene3D" id="3.10.180.10">
    <property type="entry name" value="2,3-Dihydroxybiphenyl 1,2-Dioxygenase, domain 1"/>
    <property type="match status" value="1"/>
</dbReference>
<feature type="domain" description="Glyoxalase-like" evidence="1">
    <location>
        <begin position="12"/>
        <end position="120"/>
    </location>
</feature>
<dbReference type="InterPro" id="IPR041581">
    <property type="entry name" value="Glyoxalase_6"/>
</dbReference>
<gene>
    <name evidence="2" type="ORF">FHX36_002951</name>
</gene>
<sequence length="124" mass="13340">MPARPRMTLTSTVLGTPDPRGLARFYAELLGREVATDEPGWVTLGPGGPGLSFQLETDHVPPTWPQGPGDQQMQLHLDVEVDDLVAATGFAQSLGARVAEFQPQDDVRVMLDPAGHPFCLYTSG</sequence>
<evidence type="ECO:0000313" key="2">
    <source>
        <dbReference type="EMBL" id="MBB3677216.1"/>
    </source>
</evidence>
<organism evidence="2 3">
    <name type="scientific">Modestobacter versicolor</name>
    <dbReference type="NCBI Taxonomy" id="429133"/>
    <lineage>
        <taxon>Bacteria</taxon>
        <taxon>Bacillati</taxon>
        <taxon>Actinomycetota</taxon>
        <taxon>Actinomycetes</taxon>
        <taxon>Geodermatophilales</taxon>
        <taxon>Geodermatophilaceae</taxon>
        <taxon>Modestobacter</taxon>
    </lineage>
</organism>
<dbReference type="GO" id="GO:0016829">
    <property type="term" value="F:lyase activity"/>
    <property type="evidence" value="ECO:0007669"/>
    <property type="project" value="UniProtKB-KW"/>
</dbReference>
<dbReference type="Proteomes" id="UP000580718">
    <property type="component" value="Unassembled WGS sequence"/>
</dbReference>
<dbReference type="SUPFAM" id="SSF54593">
    <property type="entry name" value="Glyoxalase/Bleomycin resistance protein/Dihydroxybiphenyl dioxygenase"/>
    <property type="match status" value="1"/>
</dbReference>
<dbReference type="AlphaFoldDB" id="A0A839Y771"/>
<dbReference type="PANTHER" id="PTHR35908">
    <property type="entry name" value="HYPOTHETICAL FUSION PROTEIN"/>
    <property type="match status" value="1"/>
</dbReference>
<dbReference type="Pfam" id="PF18029">
    <property type="entry name" value="Glyoxalase_6"/>
    <property type="match status" value="1"/>
</dbReference>
<keyword evidence="2" id="KW-0223">Dioxygenase</keyword>
<dbReference type="EMBL" id="JACIBU010000001">
    <property type="protein sequence ID" value="MBB3677216.1"/>
    <property type="molecule type" value="Genomic_DNA"/>
</dbReference>
<dbReference type="RefSeq" id="WP_220036066.1">
    <property type="nucleotide sequence ID" value="NZ_JACIBU010000001.1"/>
</dbReference>
<dbReference type="GO" id="GO:0051213">
    <property type="term" value="F:dioxygenase activity"/>
    <property type="evidence" value="ECO:0007669"/>
    <property type="project" value="UniProtKB-KW"/>
</dbReference>
<dbReference type="InterPro" id="IPR029068">
    <property type="entry name" value="Glyas_Bleomycin-R_OHBP_Dase"/>
</dbReference>
<dbReference type="PANTHER" id="PTHR35908:SF1">
    <property type="entry name" value="CONSERVED PROTEIN"/>
    <property type="match status" value="1"/>
</dbReference>
<accession>A0A839Y771</accession>
<evidence type="ECO:0000313" key="3">
    <source>
        <dbReference type="Proteomes" id="UP000580718"/>
    </source>
</evidence>
<keyword evidence="2" id="KW-0560">Oxidoreductase</keyword>
<comment type="caution">
    <text evidence="2">The sequence shown here is derived from an EMBL/GenBank/DDBJ whole genome shotgun (WGS) entry which is preliminary data.</text>
</comment>
<proteinExistence type="predicted"/>
<keyword evidence="2" id="KW-0456">Lyase</keyword>
<reference evidence="2 3" key="1">
    <citation type="submission" date="2020-08" db="EMBL/GenBank/DDBJ databases">
        <title>Sequencing the genomes of 1000 actinobacteria strains.</title>
        <authorList>
            <person name="Klenk H.-P."/>
        </authorList>
    </citation>
    <scope>NUCLEOTIDE SEQUENCE [LARGE SCALE GENOMIC DNA]</scope>
    <source>
        <strain evidence="2 3">DSM 16678</strain>
    </source>
</reference>